<accession>A0ABZ0UU27</accession>
<sequence length="143" mass="16079">MSKEKTFDPKKINVIAGTVPIRGLDSDSMLKIERDVPELYQDYTDAYGALTRFKTSNNMCTVTLTLSQESSGNDVLSNYMQLDKQGDAGGFPLTVQDFNGKSLFFSKFAYIYKAPTVEMGKENKTREWVLKANDMDMYIGGIQ</sequence>
<evidence type="ECO:0000313" key="1">
    <source>
        <dbReference type="EMBL" id="WPY01535.1"/>
    </source>
</evidence>
<dbReference type="InterPro" id="IPR021695">
    <property type="entry name" value="Phage_KPP10_Orf10"/>
</dbReference>
<reference evidence="1 2" key="1">
    <citation type="submission" date="2022-10" db="EMBL/GenBank/DDBJ databases">
        <title>Host association and intracellularity evolved multiple times independently in the Rickettsiales.</title>
        <authorList>
            <person name="Castelli M."/>
            <person name="Nardi T."/>
            <person name="Gammuto L."/>
            <person name="Bellinzona G."/>
            <person name="Sabaneyeva E."/>
            <person name="Potekhin A."/>
            <person name="Serra V."/>
            <person name="Petroni G."/>
            <person name="Sassera D."/>
        </authorList>
    </citation>
    <scope>NUCLEOTIDE SEQUENCE [LARGE SCALE GENOMIC DNA]</scope>
    <source>
        <strain evidence="1 2">Kr 154-4</strain>
        <plasmid evidence="1 2">unnamed1</plasmid>
    </source>
</reference>
<proteinExistence type="predicted"/>
<gene>
    <name evidence="1" type="ORF">Trichorick_01448</name>
</gene>
<protein>
    <submittedName>
        <fullName evidence="1">Uncharacterized protein</fullName>
    </submittedName>
</protein>
<name>A0ABZ0UU27_9RICK</name>
<keyword evidence="1" id="KW-0614">Plasmid</keyword>
<dbReference type="RefSeq" id="WP_323738927.1">
    <property type="nucleotide sequence ID" value="NZ_CP112933.1"/>
</dbReference>
<evidence type="ECO:0000313" key="2">
    <source>
        <dbReference type="Proteomes" id="UP001326613"/>
    </source>
</evidence>
<organism evidence="1 2">
    <name type="scientific">Candidatus Trichorickettsia mobilis</name>
    <dbReference type="NCBI Taxonomy" id="1346319"/>
    <lineage>
        <taxon>Bacteria</taxon>
        <taxon>Pseudomonadati</taxon>
        <taxon>Pseudomonadota</taxon>
        <taxon>Alphaproteobacteria</taxon>
        <taxon>Rickettsiales</taxon>
        <taxon>Rickettsiaceae</taxon>
        <taxon>Rickettsieae</taxon>
        <taxon>Candidatus Trichorickettsia</taxon>
    </lineage>
</organism>
<keyword evidence="2" id="KW-1185">Reference proteome</keyword>
<dbReference type="EMBL" id="CP112933">
    <property type="protein sequence ID" value="WPY01535.1"/>
    <property type="molecule type" value="Genomic_DNA"/>
</dbReference>
<dbReference type="NCBIfam" id="NF047581">
    <property type="entry name" value="gp105_phage_fam"/>
    <property type="match status" value="1"/>
</dbReference>
<geneLocation type="plasmid" evidence="1 2">
    <name>unnamed1</name>
</geneLocation>
<dbReference type="Proteomes" id="UP001326613">
    <property type="component" value="Plasmid unnamed1"/>
</dbReference>